<dbReference type="GO" id="GO:0008061">
    <property type="term" value="F:chitin binding"/>
    <property type="evidence" value="ECO:0007669"/>
    <property type="project" value="InterPro"/>
</dbReference>
<gene>
    <name evidence="3" type="ORF">OFUS_LOCUS19195</name>
</gene>
<dbReference type="Gene3D" id="2.170.140.10">
    <property type="entry name" value="Chitin binding domain"/>
    <property type="match status" value="1"/>
</dbReference>
<evidence type="ECO:0000313" key="3">
    <source>
        <dbReference type="EMBL" id="CAH1794515.1"/>
    </source>
</evidence>
<dbReference type="AlphaFoldDB" id="A0A8S4PJK5"/>
<evidence type="ECO:0000313" key="4">
    <source>
        <dbReference type="Proteomes" id="UP000749559"/>
    </source>
</evidence>
<name>A0A8S4PJK5_OWEFU</name>
<reference evidence="3" key="1">
    <citation type="submission" date="2022-03" db="EMBL/GenBank/DDBJ databases">
        <authorList>
            <person name="Martin C."/>
        </authorList>
    </citation>
    <scope>NUCLEOTIDE SEQUENCE</scope>
</reference>
<proteinExistence type="predicted"/>
<dbReference type="EMBL" id="CAIIXF020000009">
    <property type="protein sequence ID" value="CAH1794515.1"/>
    <property type="molecule type" value="Genomic_DNA"/>
</dbReference>
<dbReference type="SMART" id="SM00494">
    <property type="entry name" value="ChtBD2"/>
    <property type="match status" value="1"/>
</dbReference>
<dbReference type="GO" id="GO:0005576">
    <property type="term" value="C:extracellular region"/>
    <property type="evidence" value="ECO:0007669"/>
    <property type="project" value="InterPro"/>
</dbReference>
<organism evidence="3 4">
    <name type="scientific">Owenia fusiformis</name>
    <name type="common">Polychaete worm</name>
    <dbReference type="NCBI Taxonomy" id="6347"/>
    <lineage>
        <taxon>Eukaryota</taxon>
        <taxon>Metazoa</taxon>
        <taxon>Spiralia</taxon>
        <taxon>Lophotrochozoa</taxon>
        <taxon>Annelida</taxon>
        <taxon>Polychaeta</taxon>
        <taxon>Sedentaria</taxon>
        <taxon>Canalipalpata</taxon>
        <taxon>Sabellida</taxon>
        <taxon>Oweniida</taxon>
        <taxon>Oweniidae</taxon>
        <taxon>Owenia</taxon>
    </lineage>
</organism>
<evidence type="ECO:0000256" key="1">
    <source>
        <dbReference type="SAM" id="Coils"/>
    </source>
</evidence>
<keyword evidence="4" id="KW-1185">Reference proteome</keyword>
<feature type="domain" description="Chitin-binding type-2" evidence="2">
    <location>
        <begin position="63"/>
        <end position="119"/>
    </location>
</feature>
<sequence length="608" mass="68275">MNEYETVFTHRLLNIKYYIGNRNKGHVAEVVDTDSDSTTEVTGFIDHEEVKLESFLLTDEQAKLCGSTGYFADPDDCCHYIQCDGDEWEGWRQFCMGGTVWDPRLCACVHQDDYPACNAQECNVAGNATFPECPEDLDEENQCCLKYDRGQVYTRNGSDPTMYKINDGPWQTCPFGGKFILDSEEVDSCYCENDKRDVPCPCLRFSFDNPLDDFHPLYDDQGIYSEIGEVIWMFPGAPPSPGIGAMFMGPNSWFSVPRYANVDFQSNLTVTFFIAPQSGFFNGPLFHNGAPGGEDATISLEYYIVNGQAWLVAGVQAEDGTDDIIFKGVSFPPSQYTFIALVYDMGELSLYVGDNPPIAVLEADSIDEADRKALLSQVATDVFTKAVGLRSSENDAERKEVIREVEDASDEVGFYVETELETYLTGSKLFKKAFEEYSRSSNREELSQELEKMANDVQEALEQLESLVVQLKDVKQKLAEIDPEQESGDLNDLKWKFGRMKTKILDLVSRVGGFGEAGGESKLGMLIQQAFDLLEKDGFITKRKKRSSPAEREGPNTCIMPSKFPITFGSNFFGFMDEMTVCNFAATFEQIELHKTGDQRQFEGLTYP</sequence>
<accession>A0A8S4PJK5</accession>
<evidence type="ECO:0000259" key="2">
    <source>
        <dbReference type="SMART" id="SM00494"/>
    </source>
</evidence>
<dbReference type="SUPFAM" id="SSF57625">
    <property type="entry name" value="Invertebrate chitin-binding proteins"/>
    <property type="match status" value="1"/>
</dbReference>
<dbReference type="InterPro" id="IPR036508">
    <property type="entry name" value="Chitin-bd_dom_sf"/>
</dbReference>
<keyword evidence="1" id="KW-0175">Coiled coil</keyword>
<dbReference type="Pfam" id="PF01607">
    <property type="entry name" value="CBM_14"/>
    <property type="match status" value="1"/>
</dbReference>
<comment type="caution">
    <text evidence="3">The sequence shown here is derived from an EMBL/GenBank/DDBJ whole genome shotgun (WGS) entry which is preliminary data.</text>
</comment>
<dbReference type="InterPro" id="IPR002557">
    <property type="entry name" value="Chitin-bd_dom"/>
</dbReference>
<dbReference type="SUPFAM" id="SSF49899">
    <property type="entry name" value="Concanavalin A-like lectins/glucanases"/>
    <property type="match status" value="1"/>
</dbReference>
<dbReference type="InterPro" id="IPR013320">
    <property type="entry name" value="ConA-like_dom_sf"/>
</dbReference>
<feature type="coiled-coil region" evidence="1">
    <location>
        <begin position="443"/>
        <end position="481"/>
    </location>
</feature>
<dbReference type="OrthoDB" id="6020543at2759"/>
<protein>
    <recommendedName>
        <fullName evidence="2">Chitin-binding type-2 domain-containing protein</fullName>
    </recommendedName>
</protein>
<dbReference type="Proteomes" id="UP000749559">
    <property type="component" value="Unassembled WGS sequence"/>
</dbReference>